<feature type="non-terminal residue" evidence="1">
    <location>
        <position position="1"/>
    </location>
</feature>
<dbReference type="Proteomes" id="UP001548189">
    <property type="component" value="Unassembled WGS sequence"/>
</dbReference>
<comment type="caution">
    <text evidence="1">The sequence shown here is derived from an EMBL/GenBank/DDBJ whole genome shotgun (WGS) entry which is preliminary data.</text>
</comment>
<dbReference type="EMBL" id="JBEVCJ010000150">
    <property type="protein sequence ID" value="MET1257642.1"/>
    <property type="molecule type" value="Genomic_DNA"/>
</dbReference>
<dbReference type="RefSeq" id="WP_353898223.1">
    <property type="nucleotide sequence ID" value="NZ_JBEVCJ010000150.1"/>
</dbReference>
<accession>A0ABV2C0E2</accession>
<proteinExistence type="predicted"/>
<organism evidence="1 2">
    <name type="scientific">Aliikangiella maris</name>
    <dbReference type="NCBI Taxonomy" id="3162458"/>
    <lineage>
        <taxon>Bacteria</taxon>
        <taxon>Pseudomonadati</taxon>
        <taxon>Pseudomonadota</taxon>
        <taxon>Gammaproteobacteria</taxon>
        <taxon>Oceanospirillales</taxon>
        <taxon>Pleioneaceae</taxon>
        <taxon>Aliikangiella</taxon>
    </lineage>
</organism>
<protein>
    <submittedName>
        <fullName evidence="1">Uncharacterized protein</fullName>
    </submittedName>
</protein>
<sequence length="198" mass="22964">NRNAKRRIRLSLALYIGEPLTLLSLTDYSTLLEKCISEFEELEECSSHPKRDYLIFNIVMGMNHLFEWFLLDENVPIDLRVKCVKTFNPYAEELNPKHNLHKFYSPIAPFPSLDNNQKIIRELCNRAKHFKTKPAISQDKHFINGAGEAHMQCGEPLAVCGSFDYFNYYVEAGDVEIELTMVLKAQIDRWSEFISSNV</sequence>
<evidence type="ECO:0000313" key="1">
    <source>
        <dbReference type="EMBL" id="MET1257642.1"/>
    </source>
</evidence>
<name>A0ABV2C0E2_9GAMM</name>
<keyword evidence="2" id="KW-1185">Reference proteome</keyword>
<reference evidence="1 2" key="1">
    <citation type="submission" date="2024-06" db="EMBL/GenBank/DDBJ databases">
        <authorList>
            <person name="Li F."/>
        </authorList>
    </citation>
    <scope>NUCLEOTIDE SEQUENCE [LARGE SCALE GENOMIC DNA]</scope>
    <source>
        <strain evidence="1 2">GXAS 311</strain>
    </source>
</reference>
<evidence type="ECO:0000313" key="2">
    <source>
        <dbReference type="Proteomes" id="UP001548189"/>
    </source>
</evidence>
<gene>
    <name evidence="1" type="ORF">ABVT43_21095</name>
</gene>